<dbReference type="Pfam" id="PF13305">
    <property type="entry name" value="TetR_C_33"/>
    <property type="match status" value="1"/>
</dbReference>
<dbReference type="GO" id="GO:0003700">
    <property type="term" value="F:DNA-binding transcription factor activity"/>
    <property type="evidence" value="ECO:0007669"/>
    <property type="project" value="TreeGrafter"/>
</dbReference>
<accession>A0A231UWB1</accession>
<dbReference type="Gene3D" id="1.10.357.10">
    <property type="entry name" value="Tetracycline Repressor, domain 2"/>
    <property type="match status" value="1"/>
</dbReference>
<gene>
    <name evidence="5" type="ORF">B7H23_08775</name>
</gene>
<dbReference type="PANTHER" id="PTHR30055">
    <property type="entry name" value="HTH-TYPE TRANSCRIPTIONAL REGULATOR RUTR"/>
    <property type="match status" value="1"/>
</dbReference>
<protein>
    <recommendedName>
        <fullName evidence="4">HTH-type transcriptional regulator MT1864/Rv1816-like C-terminal domain-containing protein</fullName>
    </recommendedName>
</protein>
<keyword evidence="3" id="KW-0804">Transcription</keyword>
<evidence type="ECO:0000256" key="3">
    <source>
        <dbReference type="ARBA" id="ARBA00023163"/>
    </source>
</evidence>
<organism evidence="5 6">
    <name type="scientific">Notoacmeibacter marinus</name>
    <dbReference type="NCBI Taxonomy" id="1876515"/>
    <lineage>
        <taxon>Bacteria</taxon>
        <taxon>Pseudomonadati</taxon>
        <taxon>Pseudomonadota</taxon>
        <taxon>Alphaproteobacteria</taxon>
        <taxon>Hyphomicrobiales</taxon>
        <taxon>Notoacmeibacteraceae</taxon>
        <taxon>Notoacmeibacter</taxon>
    </lineage>
</organism>
<keyword evidence="6" id="KW-1185">Reference proteome</keyword>
<evidence type="ECO:0000313" key="5">
    <source>
        <dbReference type="EMBL" id="OXT00249.1"/>
    </source>
</evidence>
<reference evidence="6" key="1">
    <citation type="journal article" date="2017" name="Int. J. Syst. Evol. Microbiol.">
        <title>Notoacmeibacter marinus gen. nov., sp. nov., isolated from the gut of a limpet and proposal of Notoacmeibacteraceae fam. nov. in the order Rhizobiales of the class Alphaproteobacteria.</title>
        <authorList>
            <person name="Huang Z."/>
            <person name="Guo F."/>
            <person name="Lai Q."/>
        </authorList>
    </citation>
    <scope>NUCLEOTIDE SEQUENCE [LARGE SCALE GENOMIC DNA]</scope>
    <source>
        <strain evidence="6">XMTR2A4</strain>
    </source>
</reference>
<comment type="caution">
    <text evidence="5">The sequence shown here is derived from an EMBL/GenBank/DDBJ whole genome shotgun (WGS) entry which is preliminary data.</text>
</comment>
<evidence type="ECO:0000256" key="1">
    <source>
        <dbReference type="ARBA" id="ARBA00023015"/>
    </source>
</evidence>
<dbReference type="InterPro" id="IPR036271">
    <property type="entry name" value="Tet_transcr_reg_TetR-rel_C_sf"/>
</dbReference>
<sequence length="205" mass="22303">MAKFHHGNLREALLTRASEIIEAGGIEALSLRGMARDLKVSATAPARHFKCRADLLRTLAMMGYDRATNATVAALNDAGDDPVTRLNAMAKAFVDWSLDNRALYTAIFHPDVSRQADEALKRALIDFAALVQTAIGEAQRAGWRQSDDPQVLFHHITALIRGMTANMSDPLYVSVAGRVDRQVVETVIDAMIPIGAGSTDHISPR</sequence>
<dbReference type="SUPFAM" id="SSF48498">
    <property type="entry name" value="Tetracyclin repressor-like, C-terminal domain"/>
    <property type="match status" value="1"/>
</dbReference>
<name>A0A231UWB1_9HYPH</name>
<dbReference type="GO" id="GO:0000976">
    <property type="term" value="F:transcription cis-regulatory region binding"/>
    <property type="evidence" value="ECO:0007669"/>
    <property type="project" value="TreeGrafter"/>
</dbReference>
<evidence type="ECO:0000259" key="4">
    <source>
        <dbReference type="Pfam" id="PF13305"/>
    </source>
</evidence>
<evidence type="ECO:0000313" key="6">
    <source>
        <dbReference type="Proteomes" id="UP000215405"/>
    </source>
</evidence>
<dbReference type="Proteomes" id="UP000215405">
    <property type="component" value="Unassembled WGS sequence"/>
</dbReference>
<proteinExistence type="predicted"/>
<dbReference type="InterPro" id="IPR009057">
    <property type="entry name" value="Homeodomain-like_sf"/>
</dbReference>
<dbReference type="InterPro" id="IPR050109">
    <property type="entry name" value="HTH-type_TetR-like_transc_reg"/>
</dbReference>
<dbReference type="AlphaFoldDB" id="A0A231UWB1"/>
<feature type="domain" description="HTH-type transcriptional regulator MT1864/Rv1816-like C-terminal" evidence="4">
    <location>
        <begin position="86"/>
        <end position="163"/>
    </location>
</feature>
<dbReference type="PANTHER" id="PTHR30055:SF234">
    <property type="entry name" value="HTH-TYPE TRANSCRIPTIONAL REGULATOR BETI"/>
    <property type="match status" value="1"/>
</dbReference>
<evidence type="ECO:0000256" key="2">
    <source>
        <dbReference type="ARBA" id="ARBA00023125"/>
    </source>
</evidence>
<keyword evidence="2" id="KW-0238">DNA-binding</keyword>
<dbReference type="EMBL" id="NBYO01000002">
    <property type="protein sequence ID" value="OXT00249.1"/>
    <property type="molecule type" value="Genomic_DNA"/>
</dbReference>
<dbReference type="InterPro" id="IPR025996">
    <property type="entry name" value="MT1864/Rv1816-like_C"/>
</dbReference>
<dbReference type="RefSeq" id="WP_094077074.1">
    <property type="nucleotide sequence ID" value="NZ_NBYO01000002.1"/>
</dbReference>
<dbReference type="SUPFAM" id="SSF46689">
    <property type="entry name" value="Homeodomain-like"/>
    <property type="match status" value="1"/>
</dbReference>
<keyword evidence="1" id="KW-0805">Transcription regulation</keyword>